<dbReference type="AlphaFoldDB" id="A0A1A9ZF14"/>
<reference evidence="2" key="1">
    <citation type="submission" date="2014-03" db="EMBL/GenBank/DDBJ databases">
        <authorList>
            <person name="Aksoy S."/>
            <person name="Warren W."/>
            <person name="Wilson R.K."/>
        </authorList>
    </citation>
    <scope>NUCLEOTIDE SEQUENCE [LARGE SCALE GENOMIC DNA]</scope>
    <source>
        <strain evidence="2">IAEA</strain>
    </source>
</reference>
<sequence length="127" mass="14736">MVTSFSLSNPVTAVTAVKEQQQRHLFRSRRFAFSAFQSKRVTDCFKRKDEFSLPLPFDDGYKNKLYNLCATGVLFFVKQDDHDKETSECDMRYIVVDMRGLRSDTHAISSERIFALSYNQITSEEVT</sequence>
<dbReference type="EnsemblMetazoa" id="GPAI012610-RA">
    <property type="protein sequence ID" value="GPAI012610-PA"/>
    <property type="gene ID" value="GPAI012610"/>
</dbReference>
<evidence type="ECO:0000313" key="2">
    <source>
        <dbReference type="Proteomes" id="UP000092445"/>
    </source>
</evidence>
<dbReference type="VEuPathDB" id="VectorBase:GPAI012610"/>
<dbReference type="Proteomes" id="UP000092445">
    <property type="component" value="Unassembled WGS sequence"/>
</dbReference>
<reference evidence="1" key="2">
    <citation type="submission" date="2020-05" db="UniProtKB">
        <authorList>
            <consortium name="EnsemblMetazoa"/>
        </authorList>
    </citation>
    <scope>IDENTIFICATION</scope>
    <source>
        <strain evidence="1">IAEA</strain>
    </source>
</reference>
<evidence type="ECO:0000313" key="1">
    <source>
        <dbReference type="EnsemblMetazoa" id="GPAI012610-PA"/>
    </source>
</evidence>
<accession>A0A1A9ZF14</accession>
<name>A0A1A9ZF14_GLOPL</name>
<proteinExistence type="predicted"/>
<keyword evidence="2" id="KW-1185">Reference proteome</keyword>
<protein>
    <submittedName>
        <fullName evidence="1">Uncharacterized protein</fullName>
    </submittedName>
</protein>
<organism evidence="1 2">
    <name type="scientific">Glossina pallidipes</name>
    <name type="common">Tsetse fly</name>
    <dbReference type="NCBI Taxonomy" id="7398"/>
    <lineage>
        <taxon>Eukaryota</taxon>
        <taxon>Metazoa</taxon>
        <taxon>Ecdysozoa</taxon>
        <taxon>Arthropoda</taxon>
        <taxon>Hexapoda</taxon>
        <taxon>Insecta</taxon>
        <taxon>Pterygota</taxon>
        <taxon>Neoptera</taxon>
        <taxon>Endopterygota</taxon>
        <taxon>Diptera</taxon>
        <taxon>Brachycera</taxon>
        <taxon>Muscomorpha</taxon>
        <taxon>Hippoboscoidea</taxon>
        <taxon>Glossinidae</taxon>
        <taxon>Glossina</taxon>
    </lineage>
</organism>